<organism evidence="2 3">
    <name type="scientific">Mya arenaria</name>
    <name type="common">Soft-shell clam</name>
    <dbReference type="NCBI Taxonomy" id="6604"/>
    <lineage>
        <taxon>Eukaryota</taxon>
        <taxon>Metazoa</taxon>
        <taxon>Spiralia</taxon>
        <taxon>Lophotrochozoa</taxon>
        <taxon>Mollusca</taxon>
        <taxon>Bivalvia</taxon>
        <taxon>Autobranchia</taxon>
        <taxon>Heteroconchia</taxon>
        <taxon>Euheterodonta</taxon>
        <taxon>Imparidentia</taxon>
        <taxon>Neoheterodontei</taxon>
        <taxon>Myida</taxon>
        <taxon>Myoidea</taxon>
        <taxon>Myidae</taxon>
        <taxon>Mya</taxon>
    </lineage>
</organism>
<accession>A0ABY7F257</accession>
<keyword evidence="3" id="KW-1185">Reference proteome</keyword>
<gene>
    <name evidence="2" type="ORF">MAR_030839</name>
</gene>
<feature type="chain" id="PRO_5045661966" evidence="1">
    <location>
        <begin position="24"/>
        <end position="76"/>
    </location>
</feature>
<feature type="signal peptide" evidence="1">
    <location>
        <begin position="1"/>
        <end position="23"/>
    </location>
</feature>
<protein>
    <submittedName>
        <fullName evidence="2">Uncharacterized protein</fullName>
    </submittedName>
</protein>
<dbReference type="EMBL" id="CP111021">
    <property type="protein sequence ID" value="WAR16245.1"/>
    <property type="molecule type" value="Genomic_DNA"/>
</dbReference>
<keyword evidence="1" id="KW-0732">Signal</keyword>
<evidence type="ECO:0000313" key="2">
    <source>
        <dbReference type="EMBL" id="WAR16245.1"/>
    </source>
</evidence>
<evidence type="ECO:0000313" key="3">
    <source>
        <dbReference type="Proteomes" id="UP001164746"/>
    </source>
</evidence>
<name>A0ABY7F257_MYAAR</name>
<evidence type="ECO:0000256" key="1">
    <source>
        <dbReference type="SAM" id="SignalP"/>
    </source>
</evidence>
<dbReference type="Proteomes" id="UP001164746">
    <property type="component" value="Chromosome 10"/>
</dbReference>
<sequence length="76" mass="8351">MKYIWIFCFTISLLMLSNDVVNAGSLRGRFPGSSCRWVRCPDCIPGNGPTHVPDCCPSCTIPVRDPVDLAFPATFS</sequence>
<reference evidence="2" key="1">
    <citation type="submission" date="2022-11" db="EMBL/GenBank/DDBJ databases">
        <title>Centuries of genome instability and evolution in soft-shell clam transmissible cancer (bioRxiv).</title>
        <authorList>
            <person name="Hart S.F.M."/>
            <person name="Yonemitsu M.A."/>
            <person name="Giersch R.M."/>
            <person name="Beal B.F."/>
            <person name="Arriagada G."/>
            <person name="Davis B.W."/>
            <person name="Ostrander E.A."/>
            <person name="Goff S.P."/>
            <person name="Metzger M.J."/>
        </authorList>
    </citation>
    <scope>NUCLEOTIDE SEQUENCE</scope>
    <source>
        <strain evidence="2">MELC-2E11</strain>
        <tissue evidence="2">Siphon/mantle</tissue>
    </source>
</reference>
<proteinExistence type="predicted"/>